<keyword evidence="4" id="KW-1185">Reference proteome</keyword>
<dbReference type="AlphaFoldDB" id="A0AAV1D767"/>
<keyword evidence="1" id="KW-0862">Zinc</keyword>
<dbReference type="Proteomes" id="UP001161247">
    <property type="component" value="Chromosome 4"/>
</dbReference>
<proteinExistence type="predicted"/>
<dbReference type="PANTHER" id="PTHR31065">
    <property type="entry name" value="PLATZ TRANSCRIPTION FACTOR FAMILY PROTEIN"/>
    <property type="match status" value="1"/>
</dbReference>
<accession>A0AAV1D767</accession>
<dbReference type="Pfam" id="PF04640">
    <property type="entry name" value="PLATZ"/>
    <property type="match status" value="1"/>
</dbReference>
<dbReference type="GO" id="GO:0008270">
    <property type="term" value="F:zinc ion binding"/>
    <property type="evidence" value="ECO:0007669"/>
    <property type="project" value="UniProtKB-KW"/>
</dbReference>
<dbReference type="InterPro" id="IPR006734">
    <property type="entry name" value="PLATZ"/>
</dbReference>
<evidence type="ECO:0000313" key="3">
    <source>
        <dbReference type="EMBL" id="CAI9103640.1"/>
    </source>
</evidence>
<evidence type="ECO:0000313" key="4">
    <source>
        <dbReference type="Proteomes" id="UP001161247"/>
    </source>
</evidence>
<gene>
    <name evidence="3" type="ORF">OLC1_LOCUS12756</name>
</gene>
<organism evidence="3 4">
    <name type="scientific">Oldenlandia corymbosa var. corymbosa</name>
    <dbReference type="NCBI Taxonomy" id="529605"/>
    <lineage>
        <taxon>Eukaryota</taxon>
        <taxon>Viridiplantae</taxon>
        <taxon>Streptophyta</taxon>
        <taxon>Embryophyta</taxon>
        <taxon>Tracheophyta</taxon>
        <taxon>Spermatophyta</taxon>
        <taxon>Magnoliopsida</taxon>
        <taxon>eudicotyledons</taxon>
        <taxon>Gunneridae</taxon>
        <taxon>Pentapetalae</taxon>
        <taxon>asterids</taxon>
        <taxon>lamiids</taxon>
        <taxon>Gentianales</taxon>
        <taxon>Rubiaceae</taxon>
        <taxon>Rubioideae</taxon>
        <taxon>Spermacoceae</taxon>
        <taxon>Hedyotis-Oldenlandia complex</taxon>
        <taxon>Oldenlandia</taxon>
    </lineage>
</organism>
<keyword evidence="1" id="KW-0479">Metal-binding</keyword>
<feature type="domain" description="B box-type" evidence="2">
    <location>
        <begin position="177"/>
        <end position="226"/>
    </location>
</feature>
<dbReference type="PROSITE" id="PS50119">
    <property type="entry name" value="ZF_BBOX"/>
    <property type="match status" value="1"/>
</dbReference>
<dbReference type="EMBL" id="OX459121">
    <property type="protein sequence ID" value="CAI9103640.1"/>
    <property type="molecule type" value="Genomic_DNA"/>
</dbReference>
<evidence type="ECO:0000259" key="2">
    <source>
        <dbReference type="PROSITE" id="PS50119"/>
    </source>
</evidence>
<dbReference type="PANTHER" id="PTHR31065:SF1">
    <property type="entry name" value="OS09G0116050 PROTEIN"/>
    <property type="match status" value="1"/>
</dbReference>
<protein>
    <submittedName>
        <fullName evidence="3">OLC1v1002162C1</fullName>
    </submittedName>
</protein>
<sequence length="403" mass="45741">MAATFSFSHYTLTVFFFDSLVIVTRSHLLSSSPQSFFFPFFFFWLSKLLQAPLLFSCTPLHFSLPGIPDHHHLISFSPPSLQFDQLTYILISLSLPFSFSPGTINSLSIHHHHHNSSLSQESNIIYLSSEFLFFFFAVGSRTQTYLLLHRLIRGNKMLDILPQWLSALLTEKFFNACLIHEDARKNEKNIFCFDCCEGICPNCSSQHKNHCLLQIRRYVYHDVIKLDDAEKLMDCEFVHTYISNGAKVIFLNQRPYTRRKTTIRGSTACVVCDRALQDAFIYCSLYCKLQHIIENGCNLSKYIRRWCEDENLPECPEPGLEDGQLTPDTVLEPAYSLKTESAGSSGSNGYNGGGLSCGSLACTATTDVTRKKRSNTLGFRPACGPVLEMCNRRKGNPQRAPLY</sequence>
<dbReference type="InterPro" id="IPR000315">
    <property type="entry name" value="Znf_B-box"/>
</dbReference>
<name>A0AAV1D767_OLDCO</name>
<keyword evidence="1" id="KW-0863">Zinc-finger</keyword>
<evidence type="ECO:0000256" key="1">
    <source>
        <dbReference type="PROSITE-ProRule" id="PRU00024"/>
    </source>
</evidence>
<reference evidence="3" key="1">
    <citation type="submission" date="2023-03" db="EMBL/GenBank/DDBJ databases">
        <authorList>
            <person name="Julca I."/>
        </authorList>
    </citation>
    <scope>NUCLEOTIDE SEQUENCE</scope>
</reference>